<proteinExistence type="predicted"/>
<gene>
    <name evidence="3" type="ORF">EIN_227110</name>
</gene>
<dbReference type="AlphaFoldDB" id="A0A0A1U8J7"/>
<feature type="transmembrane region" description="Helical" evidence="1">
    <location>
        <begin position="373"/>
        <end position="395"/>
    </location>
</feature>
<evidence type="ECO:0008006" key="5">
    <source>
        <dbReference type="Google" id="ProtNLM"/>
    </source>
</evidence>
<dbReference type="GeneID" id="14887033"/>
<protein>
    <recommendedName>
        <fullName evidence="5">Sema domain-containing protein</fullName>
    </recommendedName>
</protein>
<keyword evidence="1" id="KW-0472">Membrane</keyword>
<feature type="chain" id="PRO_5001980310" description="Sema domain-containing protein" evidence="2">
    <location>
        <begin position="18"/>
        <end position="759"/>
    </location>
</feature>
<accession>A0A0A1U8J7</accession>
<sequence length="759" mass="85129">MSLLVILSVLLITSVYALDKIDTNKSSKEVAVLGTYYNEFSDYRFSLITYSKKTEKNRFFVDSKISNSTIITANISASAEWPRAVNVNEHVFVLNKEKLFYFNYSSPNKIITLNETFDTHSPIEVVGDFFMICQNGTFSIFSETGKLTKKTEVQCGSFVSHGHDILAIKRNTNTSLYRAATLSLVLSYQTETKGESDENDPMVVNVFDVVFNAITTKNLIEVRSPFDYKTVETINVPFYLANETRLSSYGVDCVQTYGSVLVVGLFGQNKGRGVVELFYDNFAVLHREVVRFVKIGKLGGGDPLDYKGISASLTGDELIIGGMYPSVNIHQYSYDVRELLKKHCNGNDCVCPRGYYLNEQNWKCYVVINIGQLIIITLASIVIFVSSMIILVLAYRSWALASPAIPPMLSPSYLSYGYPSGDAPLHKQLEQNLTITNASDTPMHCVVELPKSYRAYYTCSPPTVDIQPFSSENVIITITILCTSYINEGIVVSSGECAVKVSSLVNSAQDYIIDSSDFVEENIQNKSCLGVFRHFTYASDPTKSGIVMPLNINLENHEKAIDVIKSQLIFSEYLFLPKNIGLSPNALFLVFDNFVTILSDVPRKYTSLLLKICIDVTRGLKDLRKREIDFKELCAHNVIVVSSDIDKICGKITNYEIPFDLLPQNTRICSNRKLQIEDELNESGGKRKFGDVRSLGVMMEELFQNENATITALVQKLKEQNEEVDLDDVIKSLTYCLEAAKTSDKSNLIYQNESRGIFE</sequence>
<keyword evidence="2" id="KW-0732">Signal</keyword>
<organism evidence="3 4">
    <name type="scientific">Entamoeba invadens IP1</name>
    <dbReference type="NCBI Taxonomy" id="370355"/>
    <lineage>
        <taxon>Eukaryota</taxon>
        <taxon>Amoebozoa</taxon>
        <taxon>Evosea</taxon>
        <taxon>Archamoebae</taxon>
        <taxon>Mastigamoebida</taxon>
        <taxon>Entamoebidae</taxon>
        <taxon>Entamoeba</taxon>
    </lineage>
</organism>
<dbReference type="PANTHER" id="PTHR45756:SF1">
    <property type="entry name" value="PROTEIN KINASE DOMAIN CONTAINING PROTEIN"/>
    <property type="match status" value="1"/>
</dbReference>
<evidence type="ECO:0000313" key="4">
    <source>
        <dbReference type="Proteomes" id="UP000014680"/>
    </source>
</evidence>
<dbReference type="InterPro" id="IPR053215">
    <property type="entry name" value="TKL_Ser/Thr_kinase"/>
</dbReference>
<reference evidence="3 4" key="1">
    <citation type="submission" date="2012-10" db="EMBL/GenBank/DDBJ databases">
        <authorList>
            <person name="Zafar N."/>
            <person name="Inman J."/>
            <person name="Hall N."/>
            <person name="Lorenzi H."/>
            <person name="Caler E."/>
        </authorList>
    </citation>
    <scope>NUCLEOTIDE SEQUENCE [LARGE SCALE GENOMIC DNA]</scope>
    <source>
        <strain evidence="3 4">IP1</strain>
    </source>
</reference>
<dbReference type="VEuPathDB" id="AmoebaDB:EIN_227110"/>
<evidence type="ECO:0000256" key="1">
    <source>
        <dbReference type="SAM" id="Phobius"/>
    </source>
</evidence>
<dbReference type="Proteomes" id="UP000014680">
    <property type="component" value="Unassembled WGS sequence"/>
</dbReference>
<dbReference type="EMBL" id="KB206756">
    <property type="protein sequence ID" value="ELP88308.1"/>
    <property type="molecule type" value="Genomic_DNA"/>
</dbReference>
<name>A0A0A1U8J7_ENTIV</name>
<dbReference type="PANTHER" id="PTHR45756">
    <property type="entry name" value="PALMITOYLTRANSFERASE"/>
    <property type="match status" value="1"/>
</dbReference>
<dbReference type="OrthoDB" id="26159at2759"/>
<evidence type="ECO:0000256" key="2">
    <source>
        <dbReference type="SAM" id="SignalP"/>
    </source>
</evidence>
<evidence type="ECO:0000313" key="3">
    <source>
        <dbReference type="EMBL" id="ELP88308.1"/>
    </source>
</evidence>
<dbReference type="KEGG" id="eiv:EIN_227110"/>
<dbReference type="OMA" id="KCYIVID"/>
<feature type="signal peptide" evidence="2">
    <location>
        <begin position="1"/>
        <end position="17"/>
    </location>
</feature>
<dbReference type="RefSeq" id="XP_004255079.1">
    <property type="nucleotide sequence ID" value="XM_004255031.1"/>
</dbReference>
<keyword evidence="4" id="KW-1185">Reference proteome</keyword>
<keyword evidence="1" id="KW-1133">Transmembrane helix</keyword>
<keyword evidence="1" id="KW-0812">Transmembrane</keyword>